<gene>
    <name evidence="2" type="ORF">TGMAS_358110</name>
</gene>
<dbReference type="AlphaFoldDB" id="A0A086QXJ3"/>
<feature type="region of interest" description="Disordered" evidence="1">
    <location>
        <begin position="21"/>
        <end position="45"/>
    </location>
</feature>
<sequence length="303" mass="34364">MLFTDPPFQLFQRFATHTKSTSRGLRYTSRNSRSTSPFPCSLDVPDSADSPILEAVNSGKKGRQAKRQPAACARHAGRSIEFEGKTAVYRRRFVAFSARPSQKHSFSRLPETAKKKTSGRPRVSRHFPERPTPEVPNSLQRRFGVWLVPASTVCTPEDFVADGHMRRRGKARRRILKMKLRKSRVLSALTFFPGVKTVHSDTKQVPSQRGKCVLVRDCVNYRMTREPAGFLCAAPRTVDHILECQRKEPAFPRPVHSATALSRQNRMPKLVSRTLQSVCGFSTVRHTDHTVVNRSPVCTRHFE</sequence>
<feature type="compositionally biased region" description="Basic residues" evidence="1">
    <location>
        <begin position="115"/>
        <end position="125"/>
    </location>
</feature>
<organism evidence="2 3">
    <name type="scientific">Toxoplasma gondii MAS</name>
    <dbReference type="NCBI Taxonomy" id="943118"/>
    <lineage>
        <taxon>Eukaryota</taxon>
        <taxon>Sar</taxon>
        <taxon>Alveolata</taxon>
        <taxon>Apicomplexa</taxon>
        <taxon>Conoidasida</taxon>
        <taxon>Coccidia</taxon>
        <taxon>Eucoccidiorida</taxon>
        <taxon>Eimeriorina</taxon>
        <taxon>Sarcocystidae</taxon>
        <taxon>Toxoplasma</taxon>
    </lineage>
</organism>
<dbReference type="EMBL" id="AEXC02000320">
    <property type="protein sequence ID" value="KFH17325.1"/>
    <property type="molecule type" value="Genomic_DNA"/>
</dbReference>
<dbReference type="Proteomes" id="UP000028821">
    <property type="component" value="Unassembled WGS sequence"/>
</dbReference>
<protein>
    <submittedName>
        <fullName evidence="2">Uncharacterized protein</fullName>
    </submittedName>
</protein>
<dbReference type="VEuPathDB" id="ToxoDB:TGMAS_358110"/>
<evidence type="ECO:0000256" key="1">
    <source>
        <dbReference type="SAM" id="MobiDB-lite"/>
    </source>
</evidence>
<evidence type="ECO:0000313" key="3">
    <source>
        <dbReference type="Proteomes" id="UP000028821"/>
    </source>
</evidence>
<accession>A0A086QXJ3</accession>
<proteinExistence type="predicted"/>
<evidence type="ECO:0000313" key="2">
    <source>
        <dbReference type="EMBL" id="KFH17325.1"/>
    </source>
</evidence>
<feature type="region of interest" description="Disordered" evidence="1">
    <location>
        <begin position="104"/>
        <end position="136"/>
    </location>
</feature>
<comment type="caution">
    <text evidence="2">The sequence shown here is derived from an EMBL/GenBank/DDBJ whole genome shotgun (WGS) entry which is preliminary data.</text>
</comment>
<name>A0A086QXJ3_TOXGO</name>
<reference evidence="2 3" key="1">
    <citation type="submission" date="2014-04" db="EMBL/GenBank/DDBJ databases">
        <authorList>
            <person name="Sibley D."/>
            <person name="Venepally P."/>
            <person name="Karamycheva S."/>
            <person name="Hadjithomas M."/>
            <person name="Khan A."/>
            <person name="Brunk B."/>
            <person name="Roos D."/>
            <person name="Caler E."/>
            <person name="Lorenzi H."/>
        </authorList>
    </citation>
    <scope>NUCLEOTIDE SEQUENCE [LARGE SCALE GENOMIC DNA]</scope>
    <source>
        <strain evidence="2 3">MAS</strain>
    </source>
</reference>
<feature type="compositionally biased region" description="Polar residues" evidence="1">
    <location>
        <begin position="21"/>
        <end position="38"/>
    </location>
</feature>